<reference evidence="1" key="1">
    <citation type="submission" date="2022-11" db="EMBL/GenBank/DDBJ databases">
        <authorList>
            <person name="Petersen C."/>
        </authorList>
    </citation>
    <scope>NUCLEOTIDE SEQUENCE</scope>
    <source>
        <strain evidence="1">IBT 16849</strain>
    </source>
</reference>
<evidence type="ECO:0000313" key="2">
    <source>
        <dbReference type="Proteomes" id="UP001150879"/>
    </source>
</evidence>
<reference evidence="1" key="2">
    <citation type="journal article" date="2023" name="IMA Fungus">
        <title>Comparative genomic study of the Penicillium genus elucidates a diverse pangenome and 15 lateral gene transfer events.</title>
        <authorList>
            <person name="Petersen C."/>
            <person name="Sorensen T."/>
            <person name="Nielsen M.R."/>
            <person name="Sondergaard T.E."/>
            <person name="Sorensen J.L."/>
            <person name="Fitzpatrick D.A."/>
            <person name="Frisvad J.C."/>
            <person name="Nielsen K.L."/>
        </authorList>
    </citation>
    <scope>NUCLEOTIDE SEQUENCE</scope>
    <source>
        <strain evidence="1">IBT 16849</strain>
    </source>
</reference>
<sequence length="180" mass="19903">MGRRGANILKGFTEGAGSMRSAVESPHAEKHEFDFAWDLKRQLVQGIKATLKKLNHLSSYFPYAGHRAINNLDGTSFANRICKKLVSWKDLQTDSTPSGLPMNTFAILDCCHTGRASNSSPHSTHVLSAYAVPPPPHGRDRACPVYPSHDELQEQDLFSILAKCQSSIDTKRPHVSCFII</sequence>
<comment type="caution">
    <text evidence="1">The sequence shown here is derived from an EMBL/GenBank/DDBJ whole genome shotgun (WGS) entry which is preliminary data.</text>
</comment>
<gene>
    <name evidence="1" type="ORF">N7472_008887</name>
</gene>
<evidence type="ECO:0000313" key="1">
    <source>
        <dbReference type="EMBL" id="KAJ5189873.1"/>
    </source>
</evidence>
<keyword evidence="2" id="KW-1185">Reference proteome</keyword>
<protein>
    <submittedName>
        <fullName evidence="1">Uncharacterized protein</fullName>
    </submittedName>
</protein>
<dbReference type="Proteomes" id="UP001150879">
    <property type="component" value="Unassembled WGS sequence"/>
</dbReference>
<accession>A0A9W9J4I1</accession>
<name>A0A9W9J4I1_9EURO</name>
<dbReference type="EMBL" id="JAPQKP010000005">
    <property type="protein sequence ID" value="KAJ5189873.1"/>
    <property type="molecule type" value="Genomic_DNA"/>
</dbReference>
<dbReference type="AlphaFoldDB" id="A0A9W9J4I1"/>
<proteinExistence type="predicted"/>
<organism evidence="1 2">
    <name type="scientific">Penicillium cf. griseofulvum</name>
    <dbReference type="NCBI Taxonomy" id="2972120"/>
    <lineage>
        <taxon>Eukaryota</taxon>
        <taxon>Fungi</taxon>
        <taxon>Dikarya</taxon>
        <taxon>Ascomycota</taxon>
        <taxon>Pezizomycotina</taxon>
        <taxon>Eurotiomycetes</taxon>
        <taxon>Eurotiomycetidae</taxon>
        <taxon>Eurotiales</taxon>
        <taxon>Aspergillaceae</taxon>
        <taxon>Penicillium</taxon>
    </lineage>
</organism>